<dbReference type="Gene3D" id="3.30.428.10">
    <property type="entry name" value="HIT-like"/>
    <property type="match status" value="1"/>
</dbReference>
<feature type="domain" description="RRM" evidence="2">
    <location>
        <begin position="310"/>
        <end position="386"/>
    </location>
</feature>
<dbReference type="InterPro" id="IPR040194">
    <property type="entry name" value="Cwf19-like"/>
</dbReference>
<dbReference type="InterPro" id="IPR006767">
    <property type="entry name" value="Cwf19-like_C_dom-2"/>
</dbReference>
<dbReference type="SMART" id="SM00360">
    <property type="entry name" value="RRM"/>
    <property type="match status" value="1"/>
</dbReference>
<sequence>MALNILLSGDCGGKILPLFKRVAAVEKSSGPFHALFCVGTFFPPSEPSEDSSDVSTELSEWIAAGEKAPVPTYFIGAYGRGSAKAMEALKGSGDCGLHYLGRSGVTDVGGLSVAFLCRHFRELDVAKLKMAADGAGDIDLLLTNQWPISILNGVPAPAHPKGLAVGAAPRSGCRVLDELADAMRPRYHLAAGEDIYFARPPYQNPDRGVGGHVTRFIGLAPFGNAAKQKSLHALKLVPMSKMEIATLLARPTDTTPYPFNFPTDGKACKRPPEEDIGAQTWRWEQAGGKRPRPAGKPIPGRPGVAKDAAATIYARNVPFAATEQDLEAFFSKIGQIVDIRRPGDDKGRPLGHCFVQYGSAGEAEAALQLNQQLLMGRPIGIEMAANRSSGPPAPSGKPVGSCWFCLSNPSCAVWLVASVGQEAYLALDKAPMHPQHCLIIPIEHFPSSLSLTPSARAEMLEYMAAVRRFYESKGCALVGFERFMRLRRMGGNHCHINLVPVDKERAALARGAFEEAAQGDGFSLTHLSSTDWNALRDAVGDEEFFVAFLPDGSMLYTQIGRDQKHPMDFGRRVLGQILGSPEKVHPKECMVSREEEEVLAQSFKDAFKDHDIA</sequence>
<dbReference type="Pfam" id="PF04677">
    <property type="entry name" value="CwfJ_C_1"/>
    <property type="match status" value="1"/>
</dbReference>
<dbReference type="SUPFAM" id="SSF54197">
    <property type="entry name" value="HIT-like"/>
    <property type="match status" value="1"/>
</dbReference>
<name>A0A061RL77_9CHLO</name>
<dbReference type="InterPro" id="IPR012677">
    <property type="entry name" value="Nucleotide-bd_a/b_plait_sf"/>
</dbReference>
<proteinExistence type="predicted"/>
<protein>
    <submittedName>
        <fullName evidence="3">Zinc finger ccch domain-containing protein 64-like</fullName>
    </submittedName>
</protein>
<dbReference type="InterPro" id="IPR006768">
    <property type="entry name" value="Cwf19-like_C_dom-1"/>
</dbReference>
<evidence type="ECO:0000313" key="3">
    <source>
        <dbReference type="EMBL" id="JAC71509.1"/>
    </source>
</evidence>
<dbReference type="CDD" id="cd00590">
    <property type="entry name" value="RRM_SF"/>
    <property type="match status" value="1"/>
</dbReference>
<dbReference type="GO" id="GO:0000398">
    <property type="term" value="P:mRNA splicing, via spliceosome"/>
    <property type="evidence" value="ECO:0007669"/>
    <property type="project" value="TreeGrafter"/>
</dbReference>
<dbReference type="CDD" id="cd07380">
    <property type="entry name" value="MPP_CWF19_N"/>
    <property type="match status" value="1"/>
</dbReference>
<dbReference type="SUPFAM" id="SSF54928">
    <property type="entry name" value="RNA-binding domain, RBD"/>
    <property type="match status" value="1"/>
</dbReference>
<keyword evidence="1" id="KW-0694">RNA-binding</keyword>
<dbReference type="GO" id="GO:0003723">
    <property type="term" value="F:RNA binding"/>
    <property type="evidence" value="ECO:0007669"/>
    <property type="project" value="UniProtKB-UniRule"/>
</dbReference>
<dbReference type="Gene3D" id="3.30.70.330">
    <property type="match status" value="1"/>
</dbReference>
<dbReference type="Pfam" id="PF04676">
    <property type="entry name" value="CwfJ_C_2"/>
    <property type="match status" value="1"/>
</dbReference>
<dbReference type="InterPro" id="IPR036265">
    <property type="entry name" value="HIT-like_sf"/>
</dbReference>
<organism evidence="3">
    <name type="scientific">Tetraselmis sp. GSL018</name>
    <dbReference type="NCBI Taxonomy" id="582737"/>
    <lineage>
        <taxon>Eukaryota</taxon>
        <taxon>Viridiplantae</taxon>
        <taxon>Chlorophyta</taxon>
        <taxon>core chlorophytes</taxon>
        <taxon>Chlorodendrophyceae</taxon>
        <taxon>Chlorodendrales</taxon>
        <taxon>Chlorodendraceae</taxon>
        <taxon>Tetraselmis</taxon>
    </lineage>
</organism>
<evidence type="ECO:0000259" key="2">
    <source>
        <dbReference type="PROSITE" id="PS50102"/>
    </source>
</evidence>
<dbReference type="Pfam" id="PF00076">
    <property type="entry name" value="RRM_1"/>
    <property type="match status" value="1"/>
</dbReference>
<dbReference type="PANTHER" id="PTHR12072">
    <property type="entry name" value="CWF19, CELL CYCLE CONTROL PROTEIN"/>
    <property type="match status" value="1"/>
</dbReference>
<accession>A0A061RL77</accession>
<dbReference type="PROSITE" id="PS50102">
    <property type="entry name" value="RRM"/>
    <property type="match status" value="1"/>
</dbReference>
<dbReference type="InterPro" id="IPR035979">
    <property type="entry name" value="RBD_domain_sf"/>
</dbReference>
<dbReference type="InterPro" id="IPR000504">
    <property type="entry name" value="RRM_dom"/>
</dbReference>
<dbReference type="GO" id="GO:0061632">
    <property type="term" value="F:RNA lariat debranching enzyme activator activity"/>
    <property type="evidence" value="ECO:0007669"/>
    <property type="project" value="TreeGrafter"/>
</dbReference>
<gene>
    <name evidence="3" type="ORF">TSPGSL018_1740</name>
</gene>
<dbReference type="GO" id="GO:0071014">
    <property type="term" value="C:post-mRNA release spliceosomal complex"/>
    <property type="evidence" value="ECO:0007669"/>
    <property type="project" value="TreeGrafter"/>
</dbReference>
<dbReference type="EMBL" id="GBEZ01014574">
    <property type="protein sequence ID" value="JAC71509.1"/>
    <property type="molecule type" value="Transcribed_RNA"/>
</dbReference>
<dbReference type="AlphaFoldDB" id="A0A061RL77"/>
<reference evidence="3" key="1">
    <citation type="submission" date="2014-05" db="EMBL/GenBank/DDBJ databases">
        <title>The transcriptome of the halophilic microalga Tetraselmis sp. GSL018 isolated from the Great Salt Lake, Utah.</title>
        <authorList>
            <person name="Jinkerson R.E."/>
            <person name="D'Adamo S."/>
            <person name="Posewitz M.C."/>
        </authorList>
    </citation>
    <scope>NUCLEOTIDE SEQUENCE</scope>
    <source>
        <strain evidence="3">GSL018</strain>
    </source>
</reference>
<dbReference type="PANTHER" id="PTHR12072:SF4">
    <property type="entry name" value="CWF19-LIKE PROTEIN 1"/>
    <property type="match status" value="1"/>
</dbReference>
<evidence type="ECO:0000256" key="1">
    <source>
        <dbReference type="PROSITE-ProRule" id="PRU00176"/>
    </source>
</evidence>